<organism evidence="2 3">
    <name type="scientific">Nocardia terpenica</name>
    <dbReference type="NCBI Taxonomy" id="455432"/>
    <lineage>
        <taxon>Bacteria</taxon>
        <taxon>Bacillati</taxon>
        <taxon>Actinomycetota</taxon>
        <taxon>Actinomycetes</taxon>
        <taxon>Mycobacteriales</taxon>
        <taxon>Nocardiaceae</taxon>
        <taxon>Nocardia</taxon>
    </lineage>
</organism>
<evidence type="ECO:0000313" key="2">
    <source>
        <dbReference type="EMBL" id="KZM74030.1"/>
    </source>
</evidence>
<keyword evidence="3" id="KW-1185">Reference proteome</keyword>
<dbReference type="OrthoDB" id="4159887at2"/>
<evidence type="ECO:0000313" key="3">
    <source>
        <dbReference type="Proteomes" id="UP000076512"/>
    </source>
</evidence>
<keyword evidence="1" id="KW-0732">Signal</keyword>
<feature type="signal peptide" evidence="1">
    <location>
        <begin position="1"/>
        <end position="25"/>
    </location>
</feature>
<dbReference type="RefSeq" id="WP_067595975.1">
    <property type="nucleotide sequence ID" value="NZ_JABMCZ010000004.1"/>
</dbReference>
<dbReference type="STRING" id="455432.AWN90_31300"/>
<dbReference type="AlphaFoldDB" id="A0A164N6D6"/>
<feature type="chain" id="PRO_5007851944" evidence="1">
    <location>
        <begin position="26"/>
        <end position="223"/>
    </location>
</feature>
<reference evidence="2 3" key="1">
    <citation type="submission" date="2016-04" db="EMBL/GenBank/DDBJ databases">
        <authorList>
            <person name="Evans L.H."/>
            <person name="Alamgir A."/>
            <person name="Owens N."/>
            <person name="Weber N.D."/>
            <person name="Virtaneva K."/>
            <person name="Barbian K."/>
            <person name="Babar A."/>
            <person name="Rosenke K."/>
        </authorList>
    </citation>
    <scope>NUCLEOTIDE SEQUENCE [LARGE SCALE GENOMIC DNA]</scope>
    <source>
        <strain evidence="2 3">IFM 0406</strain>
    </source>
</reference>
<gene>
    <name evidence="2" type="ORF">AWN90_31300</name>
</gene>
<accession>A0A164N6D6</accession>
<proteinExistence type="predicted"/>
<dbReference type="Proteomes" id="UP000076512">
    <property type="component" value="Unassembled WGS sequence"/>
</dbReference>
<sequence>MRVRGALAVVGLAAGLVAGAGSAHAGPQSCSPANPFRPTAELFATDSTATITDPNDPRVHDRLEGFELDVDRIELSDYTLPVGSTLVSGVFWSDTQKVATYEASRDFRLACADSTELRRVADQVRVRYHQESVLTFEPRPAGDPARNAFVVEVPGVDITRFHDALVADPEARTRLGGGSVTENHTLILVADLADLDLTRRFLTGLGANWDPGTIRYGDREFVD</sequence>
<evidence type="ECO:0000256" key="1">
    <source>
        <dbReference type="SAM" id="SignalP"/>
    </source>
</evidence>
<comment type="caution">
    <text evidence="2">The sequence shown here is derived from an EMBL/GenBank/DDBJ whole genome shotgun (WGS) entry which is preliminary data.</text>
</comment>
<name>A0A164N6D6_9NOCA</name>
<dbReference type="EMBL" id="LWGR01000007">
    <property type="protein sequence ID" value="KZM74030.1"/>
    <property type="molecule type" value="Genomic_DNA"/>
</dbReference>
<protein>
    <submittedName>
        <fullName evidence="2">Uncharacterized protein</fullName>
    </submittedName>
</protein>